<comment type="similarity">
    <text evidence="6">Belongs to the ABC-4 integral membrane protein family.</text>
</comment>
<dbReference type="EMBL" id="JBHUOP010000006">
    <property type="protein sequence ID" value="MFD2841532.1"/>
    <property type="molecule type" value="Genomic_DNA"/>
</dbReference>
<evidence type="ECO:0000256" key="5">
    <source>
        <dbReference type="ARBA" id="ARBA00023136"/>
    </source>
</evidence>
<evidence type="ECO:0000256" key="1">
    <source>
        <dbReference type="ARBA" id="ARBA00004651"/>
    </source>
</evidence>
<comment type="subcellular location">
    <subcellularLocation>
        <location evidence="1">Cell membrane</location>
        <topology evidence="1">Multi-pass membrane protein</topology>
    </subcellularLocation>
</comment>
<organism evidence="9 10">
    <name type="scientific">Populibacterium corticicola</name>
    <dbReference type="NCBI Taxonomy" id="1812826"/>
    <lineage>
        <taxon>Bacteria</taxon>
        <taxon>Bacillati</taxon>
        <taxon>Actinomycetota</taxon>
        <taxon>Actinomycetes</taxon>
        <taxon>Micrococcales</taxon>
        <taxon>Jonesiaceae</taxon>
        <taxon>Populibacterium</taxon>
    </lineage>
</organism>
<dbReference type="Pfam" id="PF02687">
    <property type="entry name" value="FtsX"/>
    <property type="match status" value="2"/>
</dbReference>
<keyword evidence="5 7" id="KW-0472">Membrane</keyword>
<feature type="transmembrane region" description="Helical" evidence="7">
    <location>
        <begin position="426"/>
        <end position="445"/>
    </location>
</feature>
<evidence type="ECO:0000256" key="6">
    <source>
        <dbReference type="ARBA" id="ARBA00038076"/>
    </source>
</evidence>
<evidence type="ECO:0000259" key="8">
    <source>
        <dbReference type="Pfam" id="PF02687"/>
    </source>
</evidence>
<feature type="transmembrane region" description="Helical" evidence="7">
    <location>
        <begin position="457"/>
        <end position="476"/>
    </location>
</feature>
<feature type="domain" description="ABC3 transporter permease C-terminal" evidence="8">
    <location>
        <begin position="286"/>
        <end position="404"/>
    </location>
</feature>
<dbReference type="RefSeq" id="WP_377467617.1">
    <property type="nucleotide sequence ID" value="NZ_JBHUOP010000006.1"/>
</dbReference>
<feature type="transmembrane region" description="Helical" evidence="7">
    <location>
        <begin position="807"/>
        <end position="832"/>
    </location>
</feature>
<evidence type="ECO:0000313" key="9">
    <source>
        <dbReference type="EMBL" id="MFD2841532.1"/>
    </source>
</evidence>
<dbReference type="PANTHER" id="PTHR30572">
    <property type="entry name" value="MEMBRANE COMPONENT OF TRANSPORTER-RELATED"/>
    <property type="match status" value="1"/>
</dbReference>
<feature type="transmembrane region" description="Helical" evidence="7">
    <location>
        <begin position="844"/>
        <end position="867"/>
    </location>
</feature>
<evidence type="ECO:0000256" key="4">
    <source>
        <dbReference type="ARBA" id="ARBA00022989"/>
    </source>
</evidence>
<accession>A0ABW5XI49</accession>
<feature type="transmembrane region" description="Helical" evidence="7">
    <location>
        <begin position="751"/>
        <end position="779"/>
    </location>
</feature>
<protein>
    <submittedName>
        <fullName evidence="9">ABC transporter permease</fullName>
    </submittedName>
</protein>
<keyword evidence="10" id="KW-1185">Reference proteome</keyword>
<feature type="transmembrane region" description="Helical" evidence="7">
    <location>
        <begin position="327"/>
        <end position="354"/>
    </location>
</feature>
<evidence type="ECO:0000256" key="3">
    <source>
        <dbReference type="ARBA" id="ARBA00022692"/>
    </source>
</evidence>
<keyword evidence="4 7" id="KW-1133">Transmembrane helix</keyword>
<gene>
    <name evidence="9" type="ORF">ACFSYH_13275</name>
</gene>
<dbReference type="Proteomes" id="UP001597391">
    <property type="component" value="Unassembled WGS sequence"/>
</dbReference>
<feature type="transmembrane region" description="Helical" evidence="7">
    <location>
        <begin position="514"/>
        <end position="534"/>
    </location>
</feature>
<dbReference type="InterPro" id="IPR003838">
    <property type="entry name" value="ABC3_permease_C"/>
</dbReference>
<name>A0ABW5XI49_9MICO</name>
<keyword evidence="3 7" id="KW-0812">Transmembrane</keyword>
<feature type="transmembrane region" description="Helical" evidence="7">
    <location>
        <begin position="283"/>
        <end position="306"/>
    </location>
</feature>
<dbReference type="PANTHER" id="PTHR30572:SF4">
    <property type="entry name" value="ABC TRANSPORTER PERMEASE YTRF"/>
    <property type="match status" value="1"/>
</dbReference>
<feature type="domain" description="ABC3 transporter permease C-terminal" evidence="8">
    <location>
        <begin position="758"/>
        <end position="873"/>
    </location>
</feature>
<evidence type="ECO:0000256" key="2">
    <source>
        <dbReference type="ARBA" id="ARBA00022475"/>
    </source>
</evidence>
<sequence length="882" mass="90887">MWKIALRSTRSRFLSFSAAILAVFLGVTFVASTMSLREVLATTYNEVIDTGMVAAAYIQADGDTSNMVTGTGDPTIPLSLKDDLEQLPGVAAVVPDFVGMVVLVNKDGTAAGTANGPPALAYAAYPTPADDMVAGRMPQADNEIALIDTTAEKSKYEIGDTATVLVNGEIMTFDVVGIMRFGAAGGASVMMMNPPFAEHTFAADGLVTSIGIFSEAQGAGTEFKMLDHGAEQDFISTLNSTGLAELIEGGTGQGPDLTVVTGNEARDIAKEGVTEQIGFITSFVLVFAALAVGVSGFVIANTFAMVTRRQQREFAMLRAIGASSTHVFTVVSVQAIVIGAIGSALGIGASALFLQALPSIFASIGMDMSSNASLSTSTVLIGFAVGVGVSFASAAISARRAALIPPVEAMREVAAPALNTSRLRTIVGAVVAVIGAAAATSAIVVARGQDDITTSGLYGVGILAVFVGILVLAAPLSRPFVALLAKPWNRLGRPIVPLASGNVQRTPKRTAATASALIVGVTLTSAAAVVAASVNGAIGDLVTKEMQADYIIQSQTFHIAPSAYEAFKDIDGVEQFSTFAAAVVEIDELAPTAQDSNAQAAFPGSEKQLEIGATEPETMGTAWTTNVVAGSLDAVAHGQAIVQETTAKDNGWVLGDTLTLTGATGTTTVEIGGVINSVGLGMPVIVNLDTLHDLVPSDQVQLANVMLTLAPGANPDQVRAEIVEIAKPYLVLSVFDQDEFRSQLTGQVNQMLAVIYALLGLTVAIAILGIVNTLGLGILERTREIGLLRAIGLSGSQLHSTITLESVLIASFGTLVGLGLGVGVTLGIPTLFKDMGFTELVIPWQSLGVMVVLALVVGVLAAIWPAIRANRIPVLTAISSDE</sequence>
<reference evidence="10" key="1">
    <citation type="journal article" date="2019" name="Int. J. Syst. Evol. Microbiol.">
        <title>The Global Catalogue of Microorganisms (GCM) 10K type strain sequencing project: providing services to taxonomists for standard genome sequencing and annotation.</title>
        <authorList>
            <consortium name="The Broad Institute Genomics Platform"/>
            <consortium name="The Broad Institute Genome Sequencing Center for Infectious Disease"/>
            <person name="Wu L."/>
            <person name="Ma J."/>
        </authorList>
    </citation>
    <scope>NUCLEOTIDE SEQUENCE [LARGE SCALE GENOMIC DNA]</scope>
    <source>
        <strain evidence="10">KCTC 33576</strain>
    </source>
</reference>
<feature type="transmembrane region" description="Helical" evidence="7">
    <location>
        <begin position="374"/>
        <end position="396"/>
    </location>
</feature>
<comment type="caution">
    <text evidence="9">The sequence shown here is derived from an EMBL/GenBank/DDBJ whole genome shotgun (WGS) entry which is preliminary data.</text>
</comment>
<keyword evidence="2" id="KW-1003">Cell membrane</keyword>
<proteinExistence type="inferred from homology"/>
<dbReference type="InterPro" id="IPR050250">
    <property type="entry name" value="Macrolide_Exporter_MacB"/>
</dbReference>
<evidence type="ECO:0000313" key="10">
    <source>
        <dbReference type="Proteomes" id="UP001597391"/>
    </source>
</evidence>
<evidence type="ECO:0000256" key="7">
    <source>
        <dbReference type="SAM" id="Phobius"/>
    </source>
</evidence>